<sequence>MLRSVLLASALLAVPAHADTLIDNAKGVQVGADGQLQRFTGLLIGDDGKVLRVLRASEARPTAARRVDAAGRTLLPGLIDAHGHVMGLGQSLIQLDLTGTKSLAELQQRLRDYAAANLMAPWILGRGWNQELWGDKRFPTAADLDAAVTDRPVWLERVDGHASVANSAGLKAAGVSATTKAPTGGRIERDQAGQPTGLFVDAATELVQRVVPKATPAQREQALLAAQELLLAQGLTAVADMGTTAEEWQSMRRLYESGRLKVRIMAYAGGMESLGAIAPQGPTAWLHGDRLRLGGVKLYADGALGSRGAYLKQPYADAPTRGLALLTPQQLKQQAGDAAGRGFQLAVHAIGDAANDMVLTAYEQLGSGQGDRRWRVEHAQVVDTADLGRFARSKVIPSMQPVHQTSDRLMAEARLGPNRLGGAYAWQTLEKSGARLALGSDFPVEHPNPFHGLAAAVSRQGLDNQPAGGWRPRERLTFAQALSGFSRDAAWAGFAEQKFGSLEPGKWADFILVDRDLAVATPQDLARTQVVETWIAGEKVMAKTDAVSGAK</sequence>
<dbReference type="SUPFAM" id="SSF51556">
    <property type="entry name" value="Metallo-dependent hydrolases"/>
    <property type="match status" value="1"/>
</dbReference>
<dbReference type="AlphaFoldDB" id="A0A6J4T4W9"/>
<keyword evidence="1" id="KW-0732">Signal</keyword>
<proteinExistence type="predicted"/>
<dbReference type="Gene3D" id="2.30.40.10">
    <property type="entry name" value="Urease, subunit C, domain 1"/>
    <property type="match status" value="1"/>
</dbReference>
<dbReference type="PANTHER" id="PTHR22642:SF2">
    <property type="entry name" value="PROTEIN LONG AFTER FAR-RED 3"/>
    <property type="match status" value="1"/>
</dbReference>
<dbReference type="SUPFAM" id="SSF51338">
    <property type="entry name" value="Composite domain of metallo-dependent hydrolases"/>
    <property type="match status" value="1"/>
</dbReference>
<protein>
    <submittedName>
        <fullName evidence="3">Exoenzymes regulatory protein AepA</fullName>
    </submittedName>
</protein>
<evidence type="ECO:0000256" key="1">
    <source>
        <dbReference type="SAM" id="SignalP"/>
    </source>
</evidence>
<dbReference type="Gene3D" id="3.20.20.140">
    <property type="entry name" value="Metal-dependent hydrolases"/>
    <property type="match status" value="1"/>
</dbReference>
<dbReference type="CDD" id="cd01300">
    <property type="entry name" value="YtcJ_like"/>
    <property type="match status" value="1"/>
</dbReference>
<feature type="chain" id="PRO_5026751971" evidence="1">
    <location>
        <begin position="19"/>
        <end position="551"/>
    </location>
</feature>
<dbReference type="InterPro" id="IPR011059">
    <property type="entry name" value="Metal-dep_hydrolase_composite"/>
</dbReference>
<evidence type="ECO:0000259" key="2">
    <source>
        <dbReference type="Pfam" id="PF07969"/>
    </source>
</evidence>
<feature type="signal peptide" evidence="1">
    <location>
        <begin position="1"/>
        <end position="18"/>
    </location>
</feature>
<organism evidence="3">
    <name type="scientific">uncultured Sphingomonas sp</name>
    <dbReference type="NCBI Taxonomy" id="158754"/>
    <lineage>
        <taxon>Bacteria</taxon>
        <taxon>Pseudomonadati</taxon>
        <taxon>Pseudomonadota</taxon>
        <taxon>Alphaproteobacteria</taxon>
        <taxon>Sphingomonadales</taxon>
        <taxon>Sphingomonadaceae</taxon>
        <taxon>Sphingomonas</taxon>
        <taxon>environmental samples</taxon>
    </lineage>
</organism>
<dbReference type="InterPro" id="IPR032466">
    <property type="entry name" value="Metal_Hydrolase"/>
</dbReference>
<dbReference type="GO" id="GO:0016810">
    <property type="term" value="F:hydrolase activity, acting on carbon-nitrogen (but not peptide) bonds"/>
    <property type="evidence" value="ECO:0007669"/>
    <property type="project" value="InterPro"/>
</dbReference>
<dbReference type="InterPro" id="IPR033932">
    <property type="entry name" value="YtcJ-like"/>
</dbReference>
<dbReference type="InterPro" id="IPR013108">
    <property type="entry name" value="Amidohydro_3"/>
</dbReference>
<dbReference type="EMBL" id="CADCWB010000086">
    <property type="protein sequence ID" value="CAA9513905.1"/>
    <property type="molecule type" value="Genomic_DNA"/>
</dbReference>
<accession>A0A6J4T4W9</accession>
<feature type="domain" description="Amidohydrolase 3" evidence="2">
    <location>
        <begin position="67"/>
        <end position="540"/>
    </location>
</feature>
<reference evidence="3" key="1">
    <citation type="submission" date="2020-02" db="EMBL/GenBank/DDBJ databases">
        <authorList>
            <person name="Meier V. D."/>
        </authorList>
    </citation>
    <scope>NUCLEOTIDE SEQUENCE</scope>
    <source>
        <strain evidence="3">AVDCRST_MAG62</strain>
    </source>
</reference>
<dbReference type="Pfam" id="PF07969">
    <property type="entry name" value="Amidohydro_3"/>
    <property type="match status" value="1"/>
</dbReference>
<dbReference type="PANTHER" id="PTHR22642">
    <property type="entry name" value="IMIDAZOLONEPROPIONASE"/>
    <property type="match status" value="1"/>
</dbReference>
<evidence type="ECO:0000313" key="3">
    <source>
        <dbReference type="EMBL" id="CAA9513905.1"/>
    </source>
</evidence>
<dbReference type="Gene3D" id="3.10.310.70">
    <property type="match status" value="1"/>
</dbReference>
<name>A0A6J4T4W9_9SPHN</name>
<gene>
    <name evidence="3" type="ORF">AVDCRST_MAG62-696</name>
</gene>